<sequence>MMLKLNTCCPKYPTPFATVSLNKAPPIPDAVRTFAKTHGHEVFPQRAVEWLVNAVASPIALRAYAERILHNENAVSRKLAAEWLGIKLPVSAPHKAWKQAVEDLIAANISAEDSARFEDYTARMEAAAKKAAAEEQHREAVKYFIHLTDQLYKEPFVDKVKSGEIDHIERRNTDFFGCGDGTLWRVRRVKSAAWLREWCSYALRLFNGEGAKIRETLQQL</sequence>
<dbReference type="EMBL" id="BK014928">
    <property type="protein sequence ID" value="DAD83140.1"/>
    <property type="molecule type" value="Genomic_DNA"/>
</dbReference>
<proteinExistence type="predicted"/>
<protein>
    <submittedName>
        <fullName evidence="1">Uncharacterized protein</fullName>
    </submittedName>
</protein>
<name>A0A8S5MLR0_9CAUD</name>
<accession>A0A8S5MLR0</accession>
<organism evidence="1">
    <name type="scientific">Podoviridae sp. ctlpi2</name>
    <dbReference type="NCBI Taxonomy" id="2826574"/>
    <lineage>
        <taxon>Viruses</taxon>
        <taxon>Duplodnaviria</taxon>
        <taxon>Heunggongvirae</taxon>
        <taxon>Uroviricota</taxon>
        <taxon>Caudoviricetes</taxon>
    </lineage>
</organism>
<reference evidence="1" key="1">
    <citation type="journal article" date="2021" name="Proc. Natl. Acad. Sci. U.S.A.">
        <title>A Catalog of Tens of Thousands of Viruses from Human Metagenomes Reveals Hidden Associations with Chronic Diseases.</title>
        <authorList>
            <person name="Tisza M.J."/>
            <person name="Buck C.B."/>
        </authorList>
    </citation>
    <scope>NUCLEOTIDE SEQUENCE</scope>
    <source>
        <strain evidence="1">Ctlpi2</strain>
    </source>
</reference>
<evidence type="ECO:0000313" key="1">
    <source>
        <dbReference type="EMBL" id="DAD83140.1"/>
    </source>
</evidence>